<dbReference type="GeneID" id="63718292"/>
<evidence type="ECO:0000313" key="3">
    <source>
        <dbReference type="Proteomes" id="UP000076580"/>
    </source>
</evidence>
<accession>A0A151GNQ9</accession>
<feature type="region of interest" description="Disordered" evidence="1">
    <location>
        <begin position="23"/>
        <end position="43"/>
    </location>
</feature>
<gene>
    <name evidence="2" type="ORF">DCS_05649</name>
</gene>
<dbReference type="InParanoid" id="A0A151GNQ9"/>
<dbReference type="RefSeq" id="XP_040657984.1">
    <property type="nucleotide sequence ID" value="XM_040802951.1"/>
</dbReference>
<keyword evidence="3" id="KW-1185">Reference proteome</keyword>
<sequence>MAAMELIVVVLNHTNEELSLDAQSPQLEQGEWMTDSAESQPPQEIRAGESGMWRCKARHVGAGIAGSAQYRIVGYGANDLVTLNWDVPVVGANKFEHSSETAEFGVEVLGGSGRQAVAVFVFGERRPPSPSACSVDPLASSTCPGAEAKWPVR</sequence>
<protein>
    <submittedName>
        <fullName evidence="2">Uncharacterized protein</fullName>
    </submittedName>
</protein>
<name>A0A151GNQ9_DRECN</name>
<dbReference type="EMBL" id="LAYC01000002">
    <property type="protein sequence ID" value="KYK58632.1"/>
    <property type="molecule type" value="Genomic_DNA"/>
</dbReference>
<dbReference type="Proteomes" id="UP000076580">
    <property type="component" value="Chromosome 02"/>
</dbReference>
<evidence type="ECO:0000313" key="2">
    <source>
        <dbReference type="EMBL" id="KYK58632.1"/>
    </source>
</evidence>
<reference evidence="2 3" key="1">
    <citation type="journal article" date="2016" name="Sci. Rep.">
        <title>Insights into Adaptations to a Near-Obligate Nematode Endoparasitic Lifestyle from the Finished Genome of Drechmeria coniospora.</title>
        <authorList>
            <person name="Zhang L."/>
            <person name="Zhou Z."/>
            <person name="Guo Q."/>
            <person name="Fokkens L."/>
            <person name="Miskei M."/>
            <person name="Pocsi I."/>
            <person name="Zhang W."/>
            <person name="Chen M."/>
            <person name="Wang L."/>
            <person name="Sun Y."/>
            <person name="Donzelli B.G."/>
            <person name="Gibson D.M."/>
            <person name="Nelson D.R."/>
            <person name="Luo J.G."/>
            <person name="Rep M."/>
            <person name="Liu H."/>
            <person name="Yang S."/>
            <person name="Wang J."/>
            <person name="Krasnoff S.B."/>
            <person name="Xu Y."/>
            <person name="Molnar I."/>
            <person name="Lin M."/>
        </authorList>
    </citation>
    <scope>NUCLEOTIDE SEQUENCE [LARGE SCALE GENOMIC DNA]</scope>
    <source>
        <strain evidence="2 3">ARSEF 6962</strain>
    </source>
</reference>
<dbReference type="AlphaFoldDB" id="A0A151GNQ9"/>
<evidence type="ECO:0000256" key="1">
    <source>
        <dbReference type="SAM" id="MobiDB-lite"/>
    </source>
</evidence>
<organism evidence="2 3">
    <name type="scientific">Drechmeria coniospora</name>
    <name type="common">Nematophagous fungus</name>
    <name type="synonym">Meria coniospora</name>
    <dbReference type="NCBI Taxonomy" id="98403"/>
    <lineage>
        <taxon>Eukaryota</taxon>
        <taxon>Fungi</taxon>
        <taxon>Dikarya</taxon>
        <taxon>Ascomycota</taxon>
        <taxon>Pezizomycotina</taxon>
        <taxon>Sordariomycetes</taxon>
        <taxon>Hypocreomycetidae</taxon>
        <taxon>Hypocreales</taxon>
        <taxon>Ophiocordycipitaceae</taxon>
        <taxon>Drechmeria</taxon>
    </lineage>
</organism>
<dbReference type="Gene3D" id="2.60.270.50">
    <property type="match status" value="1"/>
</dbReference>
<proteinExistence type="predicted"/>
<comment type="caution">
    <text evidence="2">The sequence shown here is derived from an EMBL/GenBank/DDBJ whole genome shotgun (WGS) entry which is preliminary data.</text>
</comment>